<evidence type="ECO:0000313" key="1">
    <source>
        <dbReference type="EMBL" id="KAI8003099.1"/>
    </source>
</evidence>
<proteinExistence type="predicted"/>
<reference evidence="1 2" key="1">
    <citation type="journal article" date="2022" name="Plant J.">
        <title>Chromosome-level genome of Camellia lanceoleosa provides a valuable resource for understanding genome evolution and self-incompatibility.</title>
        <authorList>
            <person name="Gong W."/>
            <person name="Xiao S."/>
            <person name="Wang L."/>
            <person name="Liao Z."/>
            <person name="Chang Y."/>
            <person name="Mo W."/>
            <person name="Hu G."/>
            <person name="Li W."/>
            <person name="Zhao G."/>
            <person name="Zhu H."/>
            <person name="Hu X."/>
            <person name="Ji K."/>
            <person name="Xiang X."/>
            <person name="Song Q."/>
            <person name="Yuan D."/>
            <person name="Jin S."/>
            <person name="Zhang L."/>
        </authorList>
    </citation>
    <scope>NUCLEOTIDE SEQUENCE [LARGE SCALE GENOMIC DNA]</scope>
    <source>
        <strain evidence="1">SQ_2022a</strain>
    </source>
</reference>
<protein>
    <submittedName>
        <fullName evidence="1">Uncharacterized protein</fullName>
    </submittedName>
</protein>
<comment type="caution">
    <text evidence="1">The sequence shown here is derived from an EMBL/GenBank/DDBJ whole genome shotgun (WGS) entry which is preliminary data.</text>
</comment>
<dbReference type="EMBL" id="CM045766">
    <property type="protein sequence ID" value="KAI8003099.1"/>
    <property type="molecule type" value="Genomic_DNA"/>
</dbReference>
<evidence type="ECO:0000313" key="2">
    <source>
        <dbReference type="Proteomes" id="UP001060215"/>
    </source>
</evidence>
<sequence>MTTSYLREGGWTDSSGTEVGSEYSEERWSLQPHQVRSGLSMELDDSTCGFFLKFRDGHQHWISCRYERVCKEMGQRLHSQVMTEEPYPMYSASIRANAHRTDHGTTRIFQNTFNSHMEIPEDAGPSTNIHNVNLNDEFADMWEQDWDVGLQQGTPEGSEPLLPAPTSDEVLQPIPSTALPSVGSDVFSGLGQILVDSVGELEVMWN</sequence>
<dbReference type="Proteomes" id="UP001060215">
    <property type="component" value="Chromosome 9"/>
</dbReference>
<accession>A0ACC0GR31</accession>
<name>A0ACC0GR31_9ERIC</name>
<keyword evidence="2" id="KW-1185">Reference proteome</keyword>
<gene>
    <name evidence="1" type="ORF">LOK49_LG08G00486</name>
</gene>
<organism evidence="1 2">
    <name type="scientific">Camellia lanceoleosa</name>
    <dbReference type="NCBI Taxonomy" id="1840588"/>
    <lineage>
        <taxon>Eukaryota</taxon>
        <taxon>Viridiplantae</taxon>
        <taxon>Streptophyta</taxon>
        <taxon>Embryophyta</taxon>
        <taxon>Tracheophyta</taxon>
        <taxon>Spermatophyta</taxon>
        <taxon>Magnoliopsida</taxon>
        <taxon>eudicotyledons</taxon>
        <taxon>Gunneridae</taxon>
        <taxon>Pentapetalae</taxon>
        <taxon>asterids</taxon>
        <taxon>Ericales</taxon>
        <taxon>Theaceae</taxon>
        <taxon>Camellia</taxon>
    </lineage>
</organism>